<sequence>MRRWLVVVRLDTRVELAQVRLGLGLGLLGGMRLLWTLV</sequence>
<protein>
    <submittedName>
        <fullName evidence="1">Uncharacterized protein</fullName>
    </submittedName>
</protein>
<accession>A0A382I977</accession>
<evidence type="ECO:0000313" key="1">
    <source>
        <dbReference type="EMBL" id="SVB95261.1"/>
    </source>
</evidence>
<organism evidence="1">
    <name type="scientific">marine metagenome</name>
    <dbReference type="NCBI Taxonomy" id="408172"/>
    <lineage>
        <taxon>unclassified sequences</taxon>
        <taxon>metagenomes</taxon>
        <taxon>ecological metagenomes</taxon>
    </lineage>
</organism>
<gene>
    <name evidence="1" type="ORF">METZ01_LOCUS248115</name>
</gene>
<proteinExistence type="predicted"/>
<reference evidence="1" key="1">
    <citation type="submission" date="2018-05" db="EMBL/GenBank/DDBJ databases">
        <authorList>
            <person name="Lanie J.A."/>
            <person name="Ng W.-L."/>
            <person name="Kazmierczak K.M."/>
            <person name="Andrzejewski T.M."/>
            <person name="Davidsen T.M."/>
            <person name="Wayne K.J."/>
            <person name="Tettelin H."/>
            <person name="Glass J.I."/>
            <person name="Rusch D."/>
            <person name="Podicherti R."/>
            <person name="Tsui H.-C.T."/>
            <person name="Winkler M.E."/>
        </authorList>
    </citation>
    <scope>NUCLEOTIDE SEQUENCE</scope>
</reference>
<dbReference type="AlphaFoldDB" id="A0A382I977"/>
<name>A0A382I977_9ZZZZ</name>
<dbReference type="EMBL" id="UINC01065511">
    <property type="protein sequence ID" value="SVB95261.1"/>
    <property type="molecule type" value="Genomic_DNA"/>
</dbReference>